<dbReference type="Proteomes" id="UP000052230">
    <property type="component" value="Unassembled WGS sequence"/>
</dbReference>
<organism evidence="1 2">
    <name type="scientific">Xanthomonas citri pv. citri</name>
    <dbReference type="NCBI Taxonomy" id="611301"/>
    <lineage>
        <taxon>Bacteria</taxon>
        <taxon>Pseudomonadati</taxon>
        <taxon>Pseudomonadota</taxon>
        <taxon>Gammaproteobacteria</taxon>
        <taxon>Lysobacterales</taxon>
        <taxon>Lysobacteraceae</taxon>
        <taxon>Xanthomonas</taxon>
    </lineage>
</organism>
<protein>
    <submittedName>
        <fullName evidence="1">Uncharacterized protein</fullName>
    </submittedName>
</protein>
<comment type="caution">
    <text evidence="1">The sequence shown here is derived from an EMBL/GenBank/DDBJ whole genome shotgun (WGS) entry which is preliminary data.</text>
</comment>
<name>A0A0U5FB36_XANCI</name>
<sequence>MQLRKKQESRASNHLNRLPKIYDNSPVSCMARLGGGSQLAEKFCDPVMVQMTFDDEFGRCHDHHTLVPRQNMPLA</sequence>
<reference evidence="1 2" key="1">
    <citation type="submission" date="2014-09" db="EMBL/GenBank/DDBJ databases">
        <authorList>
            <person name="Regsiter A."/>
        </authorList>
    </citation>
    <scope>NUCLEOTIDE SEQUENCE [LARGE SCALE GENOMIC DNA]</scope>
</reference>
<gene>
    <name evidence="1" type="ORF">XAC3562_1570009</name>
</gene>
<dbReference type="EMBL" id="CCXZ01000065">
    <property type="protein sequence ID" value="CEG14942.1"/>
    <property type="molecule type" value="Genomic_DNA"/>
</dbReference>
<evidence type="ECO:0000313" key="1">
    <source>
        <dbReference type="EMBL" id="CEG14942.1"/>
    </source>
</evidence>
<accession>A0A0U5FB36</accession>
<evidence type="ECO:0000313" key="2">
    <source>
        <dbReference type="Proteomes" id="UP000052230"/>
    </source>
</evidence>
<dbReference type="AlphaFoldDB" id="A0A0U5FB36"/>
<proteinExistence type="predicted"/>
<keyword evidence="2" id="KW-1185">Reference proteome</keyword>